<dbReference type="InterPro" id="IPR029052">
    <property type="entry name" value="Metallo-depent_PP-like"/>
</dbReference>
<dbReference type="Gene3D" id="3.60.21.10">
    <property type="match status" value="1"/>
</dbReference>
<evidence type="ECO:0000256" key="1">
    <source>
        <dbReference type="ARBA" id="ARBA00022475"/>
    </source>
</evidence>
<evidence type="ECO:0000313" key="8">
    <source>
        <dbReference type="EMBL" id="ACF47008.1"/>
    </source>
</evidence>
<dbReference type="SUPFAM" id="SSF56300">
    <property type="entry name" value="Metallo-dependent phosphatases"/>
    <property type="match status" value="1"/>
</dbReference>
<evidence type="ECO:0000256" key="2">
    <source>
        <dbReference type="ARBA" id="ARBA00022519"/>
    </source>
</evidence>
<dbReference type="STRING" id="290512.Paes_1996"/>
<gene>
    <name evidence="8" type="ordered locus">Paes_1996</name>
</gene>
<dbReference type="PANTHER" id="PTHR34990:SF1">
    <property type="entry name" value="UDP-2,3-DIACYLGLUCOSAMINE HYDROLASE"/>
    <property type="match status" value="1"/>
</dbReference>
<name>B4S562_PROA2</name>
<reference evidence="8" key="1">
    <citation type="submission" date="2008-06" db="EMBL/GenBank/DDBJ databases">
        <title>Complete sequence of chromosome of Prosthecochloris aestuarii DSM 271.</title>
        <authorList>
            <consortium name="US DOE Joint Genome Institute"/>
            <person name="Lucas S."/>
            <person name="Copeland A."/>
            <person name="Lapidus A."/>
            <person name="Glavina del Rio T."/>
            <person name="Dalin E."/>
            <person name="Tice H."/>
            <person name="Bruce D."/>
            <person name="Goodwin L."/>
            <person name="Pitluck S."/>
            <person name="Schmutz J."/>
            <person name="Larimer F."/>
            <person name="Land M."/>
            <person name="Hauser L."/>
            <person name="Kyrpides N."/>
            <person name="Anderson I."/>
            <person name="Liu Z."/>
            <person name="Li T."/>
            <person name="Zhao F."/>
            <person name="Overmann J."/>
            <person name="Bryant D.A."/>
            <person name="Richardson P."/>
        </authorList>
    </citation>
    <scope>NUCLEOTIDE SEQUENCE [LARGE SCALE GENOMIC DNA]</scope>
    <source>
        <strain evidence="8">DSM 271</strain>
    </source>
</reference>
<dbReference type="Pfam" id="PF00149">
    <property type="entry name" value="Metallophos"/>
    <property type="match status" value="1"/>
</dbReference>
<dbReference type="GO" id="GO:0016020">
    <property type="term" value="C:membrane"/>
    <property type="evidence" value="ECO:0007669"/>
    <property type="project" value="GOC"/>
</dbReference>
<keyword evidence="9" id="KW-1185">Reference proteome</keyword>
<proteinExistence type="predicted"/>
<keyword evidence="3" id="KW-0479">Metal-binding</keyword>
<evidence type="ECO:0000313" key="9">
    <source>
        <dbReference type="Proteomes" id="UP000002725"/>
    </source>
</evidence>
<evidence type="ECO:0000256" key="6">
    <source>
        <dbReference type="ARBA" id="ARBA00023211"/>
    </source>
</evidence>
<evidence type="ECO:0000259" key="7">
    <source>
        <dbReference type="Pfam" id="PF00149"/>
    </source>
</evidence>
<dbReference type="InterPro" id="IPR004843">
    <property type="entry name" value="Calcineurin-like_PHP"/>
</dbReference>
<keyword evidence="4" id="KW-0378">Hydrolase</keyword>
<organism evidence="8 9">
    <name type="scientific">Prosthecochloris aestuarii (strain DSM 271 / SK 413)</name>
    <dbReference type="NCBI Taxonomy" id="290512"/>
    <lineage>
        <taxon>Bacteria</taxon>
        <taxon>Pseudomonadati</taxon>
        <taxon>Chlorobiota</taxon>
        <taxon>Chlorobiia</taxon>
        <taxon>Chlorobiales</taxon>
        <taxon>Chlorobiaceae</taxon>
        <taxon>Prosthecochloris</taxon>
    </lineage>
</organism>
<feature type="domain" description="Calcineurin-like phosphoesterase" evidence="7">
    <location>
        <begin position="6"/>
        <end position="204"/>
    </location>
</feature>
<evidence type="ECO:0000256" key="3">
    <source>
        <dbReference type="ARBA" id="ARBA00022723"/>
    </source>
</evidence>
<sequence>MSKSFFISDIHLGLQDEGAEKEKIRHLEKLFTMVASDGAALYMVGDILDYWMEFRHVIPRYFSSFLCLLQELSRHDVRLYWFSGNHDFTLGRFFTDEYGVRCLYGMHEMLIDERRFVIGHGDGLDRSDIGYRLFVAMIRNRFNQRLLSSLQPDLAIAIMRRFSRMSRDRNPGENGYESDFLQQYADALVRQKDFDYFVCGHSHALKKKLLANARSHYINLGTWIHGSYPYAIFDNGVFSLQELSI</sequence>
<dbReference type="RefSeq" id="WP_012506541.1">
    <property type="nucleotide sequence ID" value="NC_011059.1"/>
</dbReference>
<keyword evidence="2" id="KW-0997">Cell inner membrane</keyword>
<evidence type="ECO:0000256" key="5">
    <source>
        <dbReference type="ARBA" id="ARBA00023136"/>
    </source>
</evidence>
<dbReference type="HOGENOM" id="CLU_074586_1_0_10"/>
<dbReference type="GO" id="GO:0008758">
    <property type="term" value="F:UDP-2,3-diacylglucosamine hydrolase activity"/>
    <property type="evidence" value="ECO:0007669"/>
    <property type="project" value="TreeGrafter"/>
</dbReference>
<dbReference type="InterPro" id="IPR043461">
    <property type="entry name" value="LpxH-like"/>
</dbReference>
<dbReference type="AlphaFoldDB" id="B4S562"/>
<dbReference type="EMBL" id="CP001108">
    <property type="protein sequence ID" value="ACF47008.1"/>
    <property type="molecule type" value="Genomic_DNA"/>
</dbReference>
<protein>
    <submittedName>
        <fullName evidence="8">Metallophosphoesterase</fullName>
    </submittedName>
</protein>
<dbReference type="GO" id="GO:0009245">
    <property type="term" value="P:lipid A biosynthetic process"/>
    <property type="evidence" value="ECO:0007669"/>
    <property type="project" value="TreeGrafter"/>
</dbReference>
<evidence type="ECO:0000256" key="4">
    <source>
        <dbReference type="ARBA" id="ARBA00022801"/>
    </source>
</evidence>
<dbReference type="CDD" id="cd07398">
    <property type="entry name" value="MPP_YbbF-LpxH"/>
    <property type="match status" value="1"/>
</dbReference>
<dbReference type="PANTHER" id="PTHR34990">
    <property type="entry name" value="UDP-2,3-DIACYLGLUCOSAMINE HYDROLASE-RELATED"/>
    <property type="match status" value="1"/>
</dbReference>
<dbReference type="eggNOG" id="COG2908">
    <property type="taxonomic scope" value="Bacteria"/>
</dbReference>
<keyword evidence="1" id="KW-1003">Cell membrane</keyword>
<accession>B4S562</accession>
<dbReference type="GO" id="GO:0046872">
    <property type="term" value="F:metal ion binding"/>
    <property type="evidence" value="ECO:0007669"/>
    <property type="project" value="UniProtKB-KW"/>
</dbReference>
<dbReference type="KEGG" id="paa:Paes_1996"/>
<dbReference type="Proteomes" id="UP000002725">
    <property type="component" value="Chromosome"/>
</dbReference>
<keyword evidence="5" id="KW-0472">Membrane</keyword>
<keyword evidence="6" id="KW-0464">Manganese</keyword>